<keyword evidence="4" id="KW-0539">Nucleus</keyword>
<dbReference type="InterPro" id="IPR051183">
    <property type="entry name" value="U1_U11-U12_snRNP_70-35kDa"/>
</dbReference>
<evidence type="ECO:0000256" key="2">
    <source>
        <dbReference type="ARBA" id="ARBA00016996"/>
    </source>
</evidence>
<dbReference type="EMBL" id="JYDS01000010">
    <property type="protein sequence ID" value="KRZ33348.1"/>
    <property type="molecule type" value="Genomic_DNA"/>
</dbReference>
<feature type="compositionally biased region" description="Basic and acidic residues" evidence="7">
    <location>
        <begin position="277"/>
        <end position="295"/>
    </location>
</feature>
<dbReference type="Gene3D" id="3.30.70.330">
    <property type="match status" value="2"/>
</dbReference>
<evidence type="ECO:0000313" key="10">
    <source>
        <dbReference type="EMBL" id="KRZ43909.1"/>
    </source>
</evidence>
<feature type="compositionally biased region" description="Basic and acidic residues" evidence="7">
    <location>
        <begin position="302"/>
        <end position="316"/>
    </location>
</feature>
<evidence type="ECO:0000256" key="1">
    <source>
        <dbReference type="ARBA" id="ARBA00004123"/>
    </source>
</evidence>
<dbReference type="GO" id="GO:0030619">
    <property type="term" value="F:U1 snRNA binding"/>
    <property type="evidence" value="ECO:0007669"/>
    <property type="project" value="InterPro"/>
</dbReference>
<protein>
    <recommendedName>
        <fullName evidence="2">U1 small nuclear ribonucleoprotein 70 kDa</fullName>
    </recommendedName>
</protein>
<accession>A0A0V1KAF7</accession>
<dbReference type="InterPro" id="IPR035979">
    <property type="entry name" value="RBD_domain_sf"/>
</dbReference>
<dbReference type="InterPro" id="IPR022023">
    <property type="entry name" value="U1snRNP70_N"/>
</dbReference>
<dbReference type="InterPro" id="IPR034143">
    <property type="entry name" value="snRNP70_RRM"/>
</dbReference>
<evidence type="ECO:0000256" key="3">
    <source>
        <dbReference type="ARBA" id="ARBA00022884"/>
    </source>
</evidence>
<dbReference type="PANTHER" id="PTHR13952">
    <property type="entry name" value="U1 SMALL NUCLEAR RIBONUCLEOPROTEIN 70 KD"/>
    <property type="match status" value="1"/>
</dbReference>
<feature type="region of interest" description="Disordered" evidence="7">
    <location>
        <begin position="267"/>
        <end position="373"/>
    </location>
</feature>
<evidence type="ECO:0000256" key="6">
    <source>
        <dbReference type="PROSITE-ProRule" id="PRU00176"/>
    </source>
</evidence>
<keyword evidence="11" id="KW-1185">Reference proteome</keyword>
<feature type="compositionally biased region" description="Basic and acidic residues" evidence="7">
    <location>
        <begin position="324"/>
        <end position="373"/>
    </location>
</feature>
<dbReference type="GO" id="GO:0003729">
    <property type="term" value="F:mRNA binding"/>
    <property type="evidence" value="ECO:0007669"/>
    <property type="project" value="TreeGrafter"/>
</dbReference>
<comment type="caution">
    <text evidence="10">The sequence shown here is derived from an EMBL/GenBank/DDBJ whole genome shotgun (WGS) entry which is preliminary data.</text>
</comment>
<evidence type="ECO:0000313" key="12">
    <source>
        <dbReference type="Proteomes" id="UP000054826"/>
    </source>
</evidence>
<dbReference type="InterPro" id="IPR000504">
    <property type="entry name" value="RRM_dom"/>
</dbReference>
<dbReference type="AlphaFoldDB" id="A0A0V1KAF7"/>
<dbReference type="PROSITE" id="PS50102">
    <property type="entry name" value="RRM"/>
    <property type="match status" value="1"/>
</dbReference>
<dbReference type="GO" id="GO:0071011">
    <property type="term" value="C:precatalytic spliceosome"/>
    <property type="evidence" value="ECO:0007669"/>
    <property type="project" value="TreeGrafter"/>
</dbReference>
<dbReference type="Proteomes" id="UP000054805">
    <property type="component" value="Unassembled WGS sequence"/>
</dbReference>
<dbReference type="SMART" id="SM00360">
    <property type="entry name" value="RRM"/>
    <property type="match status" value="1"/>
</dbReference>
<evidence type="ECO:0000313" key="11">
    <source>
        <dbReference type="Proteomes" id="UP000054805"/>
    </source>
</evidence>
<evidence type="ECO:0000313" key="9">
    <source>
        <dbReference type="EMBL" id="KRZ33348.1"/>
    </source>
</evidence>
<dbReference type="GO" id="GO:0005685">
    <property type="term" value="C:U1 snRNP"/>
    <property type="evidence" value="ECO:0007669"/>
    <property type="project" value="TreeGrafter"/>
</dbReference>
<organism evidence="10 12">
    <name type="scientific">Trichinella pseudospiralis</name>
    <name type="common">Parasitic roundworm</name>
    <dbReference type="NCBI Taxonomy" id="6337"/>
    <lineage>
        <taxon>Eukaryota</taxon>
        <taxon>Metazoa</taxon>
        <taxon>Ecdysozoa</taxon>
        <taxon>Nematoda</taxon>
        <taxon>Enoplea</taxon>
        <taxon>Dorylaimia</taxon>
        <taxon>Trichinellida</taxon>
        <taxon>Trichinellidae</taxon>
        <taxon>Trichinella</taxon>
    </lineage>
</organism>
<reference evidence="11 12" key="1">
    <citation type="submission" date="2015-01" db="EMBL/GenBank/DDBJ databases">
        <title>Evolution of Trichinella species and genotypes.</title>
        <authorList>
            <person name="Korhonen P.K."/>
            <person name="Edoardo P."/>
            <person name="Giuseppe L.R."/>
            <person name="Gasser R.B."/>
        </authorList>
    </citation>
    <scope>NUCLEOTIDE SEQUENCE [LARGE SCALE GENOMIC DNA]</scope>
    <source>
        <strain evidence="10">ISS176</strain>
        <strain evidence="9">ISS588</strain>
    </source>
</reference>
<keyword evidence="5 10" id="KW-0687">Ribonucleoprotein</keyword>
<dbReference type="GO" id="GO:0071004">
    <property type="term" value="C:U2-type prespliceosome"/>
    <property type="evidence" value="ECO:0007669"/>
    <property type="project" value="TreeGrafter"/>
</dbReference>
<evidence type="ECO:0000256" key="5">
    <source>
        <dbReference type="ARBA" id="ARBA00023274"/>
    </source>
</evidence>
<name>A0A0V1KAF7_TRIPS</name>
<evidence type="ECO:0000256" key="4">
    <source>
        <dbReference type="ARBA" id="ARBA00023242"/>
    </source>
</evidence>
<dbReference type="CDD" id="cd12236">
    <property type="entry name" value="RRM_snRNP70"/>
    <property type="match status" value="1"/>
</dbReference>
<dbReference type="InterPro" id="IPR012677">
    <property type="entry name" value="Nucleotide-bd_a/b_plait_sf"/>
</dbReference>
<keyword evidence="3 6" id="KW-0694">RNA-binding</keyword>
<proteinExistence type="predicted"/>
<dbReference type="SUPFAM" id="SSF54928">
    <property type="entry name" value="RNA-binding domain, RBD"/>
    <property type="match status" value="1"/>
</dbReference>
<dbReference type="Pfam" id="PF00076">
    <property type="entry name" value="RRM_1"/>
    <property type="match status" value="1"/>
</dbReference>
<evidence type="ECO:0000256" key="7">
    <source>
        <dbReference type="SAM" id="MobiDB-lite"/>
    </source>
</evidence>
<feature type="domain" description="RRM" evidence="8">
    <location>
        <begin position="102"/>
        <end position="200"/>
    </location>
</feature>
<sequence>MTQFLPPNLLALFAPRDPLPYLPPIAKLSFEKKRAPYSGVAKFIHEFENPNDTPPPVKVETREERIERKRRERAELQNYKIEQGIATWNPSANAKASTDPFKTLFVARLSYDTTETKLRREFEVYGPIKKIYMITDIITGKSRGYAFIEYEHEADMHGLWEKTLKWNCRMASYVFEGELNGKLGFYVSAGCGLEVEIGTAVCIIDAYNQSISSSSSSSSSSSCSSNSYDGNKKNFVPAYKHADGKKIDKRRVLVDVERGRTVKNWLPRRLGGGLGNTRRDRPPAGSILHDDDDRMMYSSSGDRYRDRDYDSREYERSRRRSHSRDRERGGDRGRRDRDDYRDGRGGDYYRNRDREFRTDYSRREGRRDRDRRR</sequence>
<evidence type="ECO:0000259" key="8">
    <source>
        <dbReference type="PROSITE" id="PS50102"/>
    </source>
</evidence>
<dbReference type="GO" id="GO:0000398">
    <property type="term" value="P:mRNA splicing, via spliceosome"/>
    <property type="evidence" value="ECO:0007669"/>
    <property type="project" value="TreeGrafter"/>
</dbReference>
<dbReference type="EMBL" id="JYDV01000008">
    <property type="protein sequence ID" value="KRZ43909.1"/>
    <property type="molecule type" value="Genomic_DNA"/>
</dbReference>
<dbReference type="Proteomes" id="UP000054826">
    <property type="component" value="Unassembled WGS sequence"/>
</dbReference>
<dbReference type="Pfam" id="PF12220">
    <property type="entry name" value="U1snRNP70_N"/>
    <property type="match status" value="1"/>
</dbReference>
<gene>
    <name evidence="10" type="primary">SNRNP70</name>
    <name evidence="9" type="ORF">T4B_7027</name>
    <name evidence="10" type="ORF">T4C_11798</name>
</gene>
<dbReference type="PANTHER" id="PTHR13952:SF5">
    <property type="entry name" value="U1 SMALL NUCLEAR RIBONUCLEOPROTEIN 70 KDA"/>
    <property type="match status" value="1"/>
</dbReference>
<comment type="subcellular location">
    <subcellularLocation>
        <location evidence="1">Nucleus</location>
    </subcellularLocation>
</comment>